<accession>A0ABR1XRE2</accession>
<comment type="caution">
    <text evidence="2">The sequence shown here is derived from an EMBL/GenBank/DDBJ whole genome shotgun (WGS) entry which is preliminary data.</text>
</comment>
<evidence type="ECO:0000313" key="2">
    <source>
        <dbReference type="EMBL" id="KAK8164260.1"/>
    </source>
</evidence>
<dbReference type="EMBL" id="JBBWUH010000006">
    <property type="protein sequence ID" value="KAK8164260.1"/>
    <property type="molecule type" value="Genomic_DNA"/>
</dbReference>
<reference evidence="2 3" key="1">
    <citation type="journal article" date="2022" name="G3 (Bethesda)">
        <title>Enemy or ally: a genomic approach to elucidate the lifestyle of Phyllosticta citrichinaensis.</title>
        <authorList>
            <person name="Buijs V.A."/>
            <person name="Groenewald J.Z."/>
            <person name="Haridas S."/>
            <person name="LaButti K.M."/>
            <person name="Lipzen A."/>
            <person name="Martin F.M."/>
            <person name="Barry K."/>
            <person name="Grigoriev I.V."/>
            <person name="Crous P.W."/>
            <person name="Seidl M.F."/>
        </authorList>
    </citation>
    <scope>NUCLEOTIDE SEQUENCE [LARGE SCALE GENOMIC DNA]</scope>
    <source>
        <strain evidence="2 3">CBS 129764</strain>
    </source>
</reference>
<evidence type="ECO:0000256" key="1">
    <source>
        <dbReference type="SAM" id="SignalP"/>
    </source>
</evidence>
<feature type="signal peptide" evidence="1">
    <location>
        <begin position="1"/>
        <end position="18"/>
    </location>
</feature>
<protein>
    <submittedName>
        <fullName evidence="2">Uncharacterized protein</fullName>
    </submittedName>
</protein>
<proteinExistence type="predicted"/>
<sequence>MKLCMVLAFMAMVLPALAGSALETVTSDLTLPSHVIENMVTPSEPFLAGIVPGTSPPGTESMLDKTAEDGTMLSVKTIPSIKVAGLLHFKSLNQVSSAPVIPKRGEMSSMSAADTSLLENSTTLTTLLAAENGTTTTVASATWVDVAVTPTASSSAAGKLVVGVGRPNTPTTLTHTVSMTVGCGPTNTLAMEIVTATYKYMTTAFWTLYYPGMKQAMLISTASTSTSTTIFETSSFNDSSLTTAPAAALTEPVVLTTVGMDPIYTITVVQEGTFNVEGGRRMHWATTAEETKTDSVWPFSASSVTIPAVATFPAETNTA</sequence>
<dbReference type="Proteomes" id="UP001456524">
    <property type="component" value="Unassembled WGS sequence"/>
</dbReference>
<organism evidence="2 3">
    <name type="scientific">Phyllosticta citrichinensis</name>
    <dbReference type="NCBI Taxonomy" id="1130410"/>
    <lineage>
        <taxon>Eukaryota</taxon>
        <taxon>Fungi</taxon>
        <taxon>Dikarya</taxon>
        <taxon>Ascomycota</taxon>
        <taxon>Pezizomycotina</taxon>
        <taxon>Dothideomycetes</taxon>
        <taxon>Dothideomycetes incertae sedis</taxon>
        <taxon>Botryosphaeriales</taxon>
        <taxon>Phyllostictaceae</taxon>
        <taxon>Phyllosticta</taxon>
    </lineage>
</organism>
<keyword evidence="1" id="KW-0732">Signal</keyword>
<keyword evidence="3" id="KW-1185">Reference proteome</keyword>
<gene>
    <name evidence="2" type="ORF">IWX90DRAFT_436409</name>
</gene>
<feature type="chain" id="PRO_5045086147" evidence="1">
    <location>
        <begin position="19"/>
        <end position="319"/>
    </location>
</feature>
<evidence type="ECO:0000313" key="3">
    <source>
        <dbReference type="Proteomes" id="UP001456524"/>
    </source>
</evidence>
<name>A0ABR1XRE2_9PEZI</name>